<evidence type="ECO:0000313" key="3">
    <source>
        <dbReference type="EMBL" id="TGO09245.1"/>
    </source>
</evidence>
<dbReference type="AlphaFoldDB" id="A0A4Z1EAI4"/>
<evidence type="ECO:0000313" key="4">
    <source>
        <dbReference type="Proteomes" id="UP000297777"/>
    </source>
</evidence>
<accession>A0A4Z1EAI4</accession>
<feature type="compositionally biased region" description="Polar residues" evidence="2">
    <location>
        <begin position="210"/>
        <end position="223"/>
    </location>
</feature>
<organism evidence="3 4">
    <name type="scientific">Botrytis tulipae</name>
    <dbReference type="NCBI Taxonomy" id="87230"/>
    <lineage>
        <taxon>Eukaryota</taxon>
        <taxon>Fungi</taxon>
        <taxon>Dikarya</taxon>
        <taxon>Ascomycota</taxon>
        <taxon>Pezizomycotina</taxon>
        <taxon>Leotiomycetes</taxon>
        <taxon>Helotiales</taxon>
        <taxon>Sclerotiniaceae</taxon>
        <taxon>Botrytis</taxon>
    </lineage>
</organism>
<keyword evidence="1" id="KW-0175">Coiled coil</keyword>
<reference evidence="3 4" key="1">
    <citation type="submission" date="2017-12" db="EMBL/GenBank/DDBJ databases">
        <title>Comparative genomics of Botrytis spp.</title>
        <authorList>
            <person name="Valero-Jimenez C.A."/>
            <person name="Tapia P."/>
            <person name="Veloso J."/>
            <person name="Silva-Moreno E."/>
            <person name="Staats M."/>
            <person name="Valdes J.H."/>
            <person name="Van Kan J.A.L."/>
        </authorList>
    </citation>
    <scope>NUCLEOTIDE SEQUENCE [LARGE SCALE GENOMIC DNA]</scope>
    <source>
        <strain evidence="3 4">Bt9001</strain>
    </source>
</reference>
<protein>
    <submittedName>
        <fullName evidence="3">Uncharacterized protein</fullName>
    </submittedName>
</protein>
<dbReference type="OrthoDB" id="4188061at2759"/>
<evidence type="ECO:0000256" key="1">
    <source>
        <dbReference type="SAM" id="Coils"/>
    </source>
</evidence>
<dbReference type="Pfam" id="PF12511">
    <property type="entry name" value="DUF3716"/>
    <property type="match status" value="1"/>
</dbReference>
<name>A0A4Z1EAI4_9HELO</name>
<feature type="region of interest" description="Disordered" evidence="2">
    <location>
        <begin position="132"/>
        <end position="179"/>
    </location>
</feature>
<feature type="coiled-coil region" evidence="1">
    <location>
        <begin position="325"/>
        <end position="365"/>
    </location>
</feature>
<proteinExistence type="predicted"/>
<dbReference type="InterPro" id="IPR022190">
    <property type="entry name" value="DUF3716"/>
</dbReference>
<sequence length="367" mass="39546">MALALQLYNAANAAAAPNQNPVLLISGQTLAQYCHNNLQLTLLVMPGNDVAYVRGRITPAQVRTMRSSYINALLIQSRGVLVEGSCGECRRRGLTPFPDCRRVQDHFGNSCGNCKWRDHGIRCVRSDRPCAGPAGRGCKPPPPPRTSPDRIPTAPPSADPKSSGVRKGPLLLGSGSAEEPLVVDKPLSLDTSSTNVPTITSSNSNSIPVLDTSNIKSSETKSSPAIDEVDNSTELSAAAQLSIGTPSKIEPSTKKAVNMPSIITEATASSVIPLIDLDKWVSSPDFVATYSSTSSSIPVVKSETDTDKKPQLKVEEDLKIPVAEMKSCEEEERRQETELEDAIRIAEARKELHRVRRKIETLRSGSL</sequence>
<evidence type="ECO:0000256" key="2">
    <source>
        <dbReference type="SAM" id="MobiDB-lite"/>
    </source>
</evidence>
<dbReference type="EMBL" id="PQXH01000174">
    <property type="protein sequence ID" value="TGO09245.1"/>
    <property type="molecule type" value="Genomic_DNA"/>
</dbReference>
<dbReference type="Proteomes" id="UP000297777">
    <property type="component" value="Unassembled WGS sequence"/>
</dbReference>
<feature type="region of interest" description="Disordered" evidence="2">
    <location>
        <begin position="210"/>
        <end position="229"/>
    </location>
</feature>
<comment type="caution">
    <text evidence="3">The sequence shown here is derived from an EMBL/GenBank/DDBJ whole genome shotgun (WGS) entry which is preliminary data.</text>
</comment>
<keyword evidence="4" id="KW-1185">Reference proteome</keyword>
<gene>
    <name evidence="3" type="ORF">BTUL_0174g00280</name>
</gene>